<evidence type="ECO:0000256" key="4">
    <source>
        <dbReference type="ARBA" id="ARBA00022840"/>
    </source>
</evidence>
<feature type="domain" description="UvrD-like helicase ATP-binding" evidence="5">
    <location>
        <begin position="11"/>
        <end position="80"/>
    </location>
</feature>
<dbReference type="SUPFAM" id="SSF52540">
    <property type="entry name" value="P-loop containing nucleoside triphosphate hydrolases"/>
    <property type="match status" value="1"/>
</dbReference>
<feature type="non-terminal residue" evidence="6">
    <location>
        <position position="81"/>
    </location>
</feature>
<evidence type="ECO:0000313" key="7">
    <source>
        <dbReference type="Proteomes" id="UP001206878"/>
    </source>
</evidence>
<dbReference type="Gene3D" id="3.40.50.300">
    <property type="entry name" value="P-loop containing nucleotide triphosphate hydrolases"/>
    <property type="match status" value="1"/>
</dbReference>
<dbReference type="InterPro" id="IPR027417">
    <property type="entry name" value="P-loop_NTPase"/>
</dbReference>
<sequence length="81" mass="9596">MQWPPRQALCYIKSEIDVGLRPDHIQSFGKPVELTWQKVYQAYQEACDRAGLVDFAELLLRAHELCLNNPHILQHYRERFT</sequence>
<gene>
    <name evidence="6" type="ORF">NVV43_28870</name>
</gene>
<protein>
    <submittedName>
        <fullName evidence="6">UvrD-helicase domain-containing protein</fullName>
    </submittedName>
</protein>
<dbReference type="InterPro" id="IPR013986">
    <property type="entry name" value="DExx_box_DNA_helicase_dom_sf"/>
</dbReference>
<dbReference type="Gene3D" id="1.10.10.160">
    <property type="match status" value="1"/>
</dbReference>
<evidence type="ECO:0000313" key="6">
    <source>
        <dbReference type="EMBL" id="MCR6679467.1"/>
    </source>
</evidence>
<keyword evidence="3" id="KW-0347">Helicase</keyword>
<evidence type="ECO:0000256" key="3">
    <source>
        <dbReference type="ARBA" id="ARBA00022806"/>
    </source>
</evidence>
<comment type="caution">
    <text evidence="6">The sequence shown here is derived from an EMBL/GenBank/DDBJ whole genome shotgun (WGS) entry which is preliminary data.</text>
</comment>
<feature type="non-terminal residue" evidence="6">
    <location>
        <position position="1"/>
    </location>
</feature>
<keyword evidence="2" id="KW-0378">Hydrolase</keyword>
<dbReference type="Pfam" id="PF00580">
    <property type="entry name" value="UvrD-helicase"/>
    <property type="match status" value="1"/>
</dbReference>
<dbReference type="GO" id="GO:0140097">
    <property type="term" value="F:catalytic activity, acting on DNA"/>
    <property type="evidence" value="ECO:0007669"/>
    <property type="project" value="UniProtKB-ARBA"/>
</dbReference>
<dbReference type="GO" id="GO:0016787">
    <property type="term" value="F:hydrolase activity"/>
    <property type="evidence" value="ECO:0007669"/>
    <property type="project" value="UniProtKB-KW"/>
</dbReference>
<dbReference type="Proteomes" id="UP001206878">
    <property type="component" value="Unassembled WGS sequence"/>
</dbReference>
<dbReference type="GO" id="GO:0005524">
    <property type="term" value="F:ATP binding"/>
    <property type="evidence" value="ECO:0007669"/>
    <property type="project" value="UniProtKB-KW"/>
</dbReference>
<proteinExistence type="predicted"/>
<dbReference type="InterPro" id="IPR014016">
    <property type="entry name" value="UvrD-like_ATP-bd"/>
</dbReference>
<keyword evidence="4" id="KW-0067">ATP-binding</keyword>
<organism evidence="6 7">
    <name type="scientific">Escherichia marmotae</name>
    <dbReference type="NCBI Taxonomy" id="1499973"/>
    <lineage>
        <taxon>Bacteria</taxon>
        <taxon>Pseudomonadati</taxon>
        <taxon>Pseudomonadota</taxon>
        <taxon>Gammaproteobacteria</taxon>
        <taxon>Enterobacterales</taxon>
        <taxon>Enterobacteriaceae</taxon>
        <taxon>Escherichia</taxon>
    </lineage>
</organism>
<evidence type="ECO:0000259" key="5">
    <source>
        <dbReference type="Pfam" id="PF00580"/>
    </source>
</evidence>
<dbReference type="AlphaFoldDB" id="A0AAW5N352"/>
<dbReference type="GO" id="GO:0004386">
    <property type="term" value="F:helicase activity"/>
    <property type="evidence" value="ECO:0007669"/>
    <property type="project" value="UniProtKB-KW"/>
</dbReference>
<reference evidence="6" key="1">
    <citation type="submission" date="2022-07" db="EMBL/GenBank/DDBJ databases">
        <title>Diversity of ethanolamine utilization by human commensal Escherichia coli.</title>
        <authorList>
            <person name="Jubelin G."/>
        </authorList>
    </citation>
    <scope>NUCLEOTIDE SEQUENCE</scope>
    <source>
        <strain evidence="6">S1</strain>
    </source>
</reference>
<dbReference type="EMBL" id="JANPXH010001309">
    <property type="protein sequence ID" value="MCR6679467.1"/>
    <property type="molecule type" value="Genomic_DNA"/>
</dbReference>
<name>A0AAW5N352_9ESCH</name>
<evidence type="ECO:0000256" key="1">
    <source>
        <dbReference type="ARBA" id="ARBA00022741"/>
    </source>
</evidence>
<accession>A0AAW5N352</accession>
<evidence type="ECO:0000256" key="2">
    <source>
        <dbReference type="ARBA" id="ARBA00022801"/>
    </source>
</evidence>
<keyword evidence="1" id="KW-0547">Nucleotide-binding</keyword>